<keyword evidence="2" id="KW-0732">Signal</keyword>
<dbReference type="RefSeq" id="WP_347703230.1">
    <property type="nucleotide sequence ID" value="NZ_JBDPZD010000001.1"/>
</dbReference>
<dbReference type="GO" id="GO:0016787">
    <property type="term" value="F:hydrolase activity"/>
    <property type="evidence" value="ECO:0007669"/>
    <property type="project" value="UniProtKB-KW"/>
</dbReference>
<organism evidence="3 4">
    <name type="scientific">Roseateles paludis</name>
    <dbReference type="NCBI Taxonomy" id="3145238"/>
    <lineage>
        <taxon>Bacteria</taxon>
        <taxon>Pseudomonadati</taxon>
        <taxon>Pseudomonadota</taxon>
        <taxon>Betaproteobacteria</taxon>
        <taxon>Burkholderiales</taxon>
        <taxon>Sphaerotilaceae</taxon>
        <taxon>Roseateles</taxon>
    </lineage>
</organism>
<dbReference type="PROSITE" id="PS51318">
    <property type="entry name" value="TAT"/>
    <property type="match status" value="1"/>
</dbReference>
<gene>
    <name evidence="3" type="ORF">ABDJ85_02905</name>
</gene>
<dbReference type="PANTHER" id="PTHR33886">
    <property type="entry name" value="UNSATURATED RHAMNOGALACTURONAN HYDROLASE (EUROFUNG)"/>
    <property type="match status" value="1"/>
</dbReference>
<dbReference type="Gene3D" id="1.50.10.10">
    <property type="match status" value="1"/>
</dbReference>
<keyword evidence="4" id="KW-1185">Reference proteome</keyword>
<comment type="caution">
    <text evidence="3">The sequence shown here is derived from an EMBL/GenBank/DDBJ whole genome shotgun (WGS) entry which is preliminary data.</text>
</comment>
<dbReference type="InterPro" id="IPR010905">
    <property type="entry name" value="Glyco_hydro_88"/>
</dbReference>
<evidence type="ECO:0000256" key="1">
    <source>
        <dbReference type="ARBA" id="ARBA00022801"/>
    </source>
</evidence>
<name>A0ABV0FYW2_9BURK</name>
<dbReference type="EMBL" id="JBDPZD010000001">
    <property type="protein sequence ID" value="MEO3690399.1"/>
    <property type="molecule type" value="Genomic_DNA"/>
</dbReference>
<protein>
    <submittedName>
        <fullName evidence="3">Glycoside hydrolase family 88 protein</fullName>
    </submittedName>
</protein>
<proteinExistence type="predicted"/>
<dbReference type="Proteomes" id="UP001495147">
    <property type="component" value="Unassembled WGS sequence"/>
</dbReference>
<dbReference type="InterPro" id="IPR052043">
    <property type="entry name" value="PolySaccharide_Degr_Enz"/>
</dbReference>
<sequence>MNSSNGSTRRQLLQAGLLGLTVVPAVQAAPAVPAVFADGPPEAAPQRVGLRLAENLLRREHFLYPNQTLHYAEVVTWLGALQLAARLKDTALQARLAQRFAPLMQPGHALVPPANHVDFSVFGVLPLELYRQTGDARYRLLGLAFADAQWDRPVPGGLTNQTRFWVDDIYMITALQGAAFRATGDAKYLDRAALQTTVYLQVLQQPNGLFHHAENAPFFWGRGNGWYAAGMAELLRLLPAEHPQRAPILQGYRRMMDALLGLQGEQGLWRQLVDRPASWVETSGSAMFCFAFVVGVQQGWLPAERFGPAARKAWLALCAQLTDTADLREICVGTGAANDEQHYIDRPRAVGDLHGQAPMLWAAGALLGEMKA</sequence>
<feature type="chain" id="PRO_5046160278" evidence="2">
    <location>
        <begin position="29"/>
        <end position="372"/>
    </location>
</feature>
<dbReference type="InterPro" id="IPR006311">
    <property type="entry name" value="TAT_signal"/>
</dbReference>
<dbReference type="PANTHER" id="PTHR33886:SF8">
    <property type="entry name" value="UNSATURATED RHAMNOGALACTURONAN HYDROLASE (EUROFUNG)"/>
    <property type="match status" value="1"/>
</dbReference>
<evidence type="ECO:0000313" key="4">
    <source>
        <dbReference type="Proteomes" id="UP001495147"/>
    </source>
</evidence>
<reference evidence="3 4" key="1">
    <citation type="submission" date="2024-05" db="EMBL/GenBank/DDBJ databases">
        <title>Roseateles sp. DJS-2-20 16S ribosomal RNA gene Genome sequencing and assembly.</title>
        <authorList>
            <person name="Woo H."/>
        </authorList>
    </citation>
    <scope>NUCLEOTIDE SEQUENCE [LARGE SCALE GENOMIC DNA]</scope>
    <source>
        <strain evidence="3 4">DJS-2-20</strain>
    </source>
</reference>
<dbReference type="InterPro" id="IPR008928">
    <property type="entry name" value="6-hairpin_glycosidase_sf"/>
</dbReference>
<keyword evidence="1 3" id="KW-0378">Hydrolase</keyword>
<evidence type="ECO:0000256" key="2">
    <source>
        <dbReference type="SAM" id="SignalP"/>
    </source>
</evidence>
<evidence type="ECO:0000313" key="3">
    <source>
        <dbReference type="EMBL" id="MEO3690399.1"/>
    </source>
</evidence>
<accession>A0ABV0FYW2</accession>
<dbReference type="Pfam" id="PF07470">
    <property type="entry name" value="Glyco_hydro_88"/>
    <property type="match status" value="1"/>
</dbReference>
<dbReference type="SUPFAM" id="SSF48208">
    <property type="entry name" value="Six-hairpin glycosidases"/>
    <property type="match status" value="1"/>
</dbReference>
<feature type="signal peptide" evidence="2">
    <location>
        <begin position="1"/>
        <end position="28"/>
    </location>
</feature>
<dbReference type="InterPro" id="IPR012341">
    <property type="entry name" value="6hp_glycosidase-like_sf"/>
</dbReference>